<evidence type="ECO:0000313" key="1">
    <source>
        <dbReference type="EMBL" id="RCU47737.1"/>
    </source>
</evidence>
<gene>
    <name evidence="1" type="ORF">DU504_10760</name>
</gene>
<organism evidence="1 2">
    <name type="scientific">Haloplanus salinus</name>
    <dbReference type="NCBI Taxonomy" id="1126245"/>
    <lineage>
        <taxon>Archaea</taxon>
        <taxon>Methanobacteriati</taxon>
        <taxon>Methanobacteriota</taxon>
        <taxon>Stenosarchaea group</taxon>
        <taxon>Halobacteria</taxon>
        <taxon>Halobacteriales</taxon>
        <taxon>Haloferacaceae</taxon>
        <taxon>Haloplanus</taxon>
    </lineage>
</organism>
<keyword evidence="2" id="KW-1185">Reference proteome</keyword>
<dbReference type="AlphaFoldDB" id="A0A368NAY2"/>
<sequence>MVNHIFGNSICPHVDYRTEVSITSVPSVASDTLSDMHFSNRFKKFVGGISIFPNKPPPVCSEFFSILVNDYVSILVNHCFRLREQI</sequence>
<dbReference type="EMBL" id="QPHM01000001">
    <property type="protein sequence ID" value="RCU47737.1"/>
    <property type="molecule type" value="Genomic_DNA"/>
</dbReference>
<evidence type="ECO:0000313" key="2">
    <source>
        <dbReference type="Proteomes" id="UP000252189"/>
    </source>
</evidence>
<proteinExistence type="predicted"/>
<name>A0A368NAY2_9EURY</name>
<dbReference type="Proteomes" id="UP000252189">
    <property type="component" value="Unassembled WGS sequence"/>
</dbReference>
<protein>
    <submittedName>
        <fullName evidence="1">Uncharacterized protein</fullName>
    </submittedName>
</protein>
<reference evidence="1 2" key="1">
    <citation type="submission" date="2018-07" db="EMBL/GenBank/DDBJ databases">
        <title>Genome sequences of Haloplanus salinus JCM 18368T.</title>
        <authorList>
            <person name="Kim Y.B."/>
            <person name="Roh S.W."/>
        </authorList>
    </citation>
    <scope>NUCLEOTIDE SEQUENCE [LARGE SCALE GENOMIC DNA]</scope>
    <source>
        <strain evidence="1 2">JCM 18368</strain>
    </source>
</reference>
<comment type="caution">
    <text evidence="1">The sequence shown here is derived from an EMBL/GenBank/DDBJ whole genome shotgun (WGS) entry which is preliminary data.</text>
</comment>
<accession>A0A368NAY2</accession>